<accession>A0ABR0CJA8</accession>
<keyword evidence="2" id="KW-0732">Signal</keyword>
<dbReference type="Proteomes" id="UP001291926">
    <property type="component" value="Unassembled WGS sequence"/>
</dbReference>
<evidence type="ECO:0008006" key="5">
    <source>
        <dbReference type="Google" id="ProtNLM"/>
    </source>
</evidence>
<evidence type="ECO:0000313" key="4">
    <source>
        <dbReference type="Proteomes" id="UP001291926"/>
    </source>
</evidence>
<gene>
    <name evidence="3" type="ORF">RD792_016254</name>
</gene>
<dbReference type="InterPro" id="IPR029058">
    <property type="entry name" value="AB_hydrolase_fold"/>
</dbReference>
<feature type="chain" id="PRO_5047286002" description="Serine carboxypeptidase" evidence="2">
    <location>
        <begin position="21"/>
        <end position="120"/>
    </location>
</feature>
<dbReference type="EMBL" id="JAYDYQ010002688">
    <property type="protein sequence ID" value="KAK4477052.1"/>
    <property type="molecule type" value="Genomic_DNA"/>
</dbReference>
<evidence type="ECO:0000313" key="3">
    <source>
        <dbReference type="EMBL" id="KAK4477052.1"/>
    </source>
</evidence>
<sequence>MKGPSVLLIFLSCFLVLATCYRDGREFVNPLEKLKRVRHSKRSISSFTEYSVPVYMAPHQVGLKEANKILTLPGQPKVNFDHYSGYVTVNPEEGRALFYYFTESEDSSTKPLVLWLNGGK</sequence>
<comment type="similarity">
    <text evidence="1">Belongs to the peptidase S10 family.</text>
</comment>
<name>A0ABR0CJA8_9LAMI</name>
<protein>
    <recommendedName>
        <fullName evidence="5">Serine carboxypeptidase</fullName>
    </recommendedName>
</protein>
<organism evidence="3 4">
    <name type="scientific">Penstemon davidsonii</name>
    <dbReference type="NCBI Taxonomy" id="160366"/>
    <lineage>
        <taxon>Eukaryota</taxon>
        <taxon>Viridiplantae</taxon>
        <taxon>Streptophyta</taxon>
        <taxon>Embryophyta</taxon>
        <taxon>Tracheophyta</taxon>
        <taxon>Spermatophyta</taxon>
        <taxon>Magnoliopsida</taxon>
        <taxon>eudicotyledons</taxon>
        <taxon>Gunneridae</taxon>
        <taxon>Pentapetalae</taxon>
        <taxon>asterids</taxon>
        <taxon>lamiids</taxon>
        <taxon>Lamiales</taxon>
        <taxon>Plantaginaceae</taxon>
        <taxon>Cheloneae</taxon>
        <taxon>Penstemon</taxon>
    </lineage>
</organism>
<dbReference type="SUPFAM" id="SSF53474">
    <property type="entry name" value="alpha/beta-Hydrolases"/>
    <property type="match status" value="1"/>
</dbReference>
<keyword evidence="4" id="KW-1185">Reference proteome</keyword>
<dbReference type="Gene3D" id="3.40.50.1820">
    <property type="entry name" value="alpha/beta hydrolase"/>
    <property type="match status" value="1"/>
</dbReference>
<evidence type="ECO:0000256" key="1">
    <source>
        <dbReference type="ARBA" id="ARBA00009431"/>
    </source>
</evidence>
<comment type="caution">
    <text evidence="3">The sequence shown here is derived from an EMBL/GenBank/DDBJ whole genome shotgun (WGS) entry which is preliminary data.</text>
</comment>
<dbReference type="InterPro" id="IPR001563">
    <property type="entry name" value="Peptidase_S10"/>
</dbReference>
<evidence type="ECO:0000256" key="2">
    <source>
        <dbReference type="SAM" id="SignalP"/>
    </source>
</evidence>
<reference evidence="3 4" key="1">
    <citation type="journal article" date="2023" name="bioRxiv">
        <title>Genome report: Whole genome sequence and annotation of Penstemon davidsonii.</title>
        <authorList>
            <person name="Ostevik K.L."/>
            <person name="Alabady M."/>
            <person name="Zhang M."/>
            <person name="Rausher M.D."/>
        </authorList>
    </citation>
    <scope>NUCLEOTIDE SEQUENCE [LARGE SCALE GENOMIC DNA]</scope>
    <source>
        <strain evidence="3">DNT005</strain>
        <tissue evidence="3">Whole leaf</tissue>
    </source>
</reference>
<dbReference type="Pfam" id="PF00450">
    <property type="entry name" value="Peptidase_S10"/>
    <property type="match status" value="1"/>
</dbReference>
<feature type="signal peptide" evidence="2">
    <location>
        <begin position="1"/>
        <end position="20"/>
    </location>
</feature>
<proteinExistence type="inferred from homology"/>